<evidence type="ECO:0000313" key="4">
    <source>
        <dbReference type="EMBL" id="CAE0370242.1"/>
    </source>
</evidence>
<keyword evidence="2" id="KW-0472">Membrane</keyword>
<gene>
    <name evidence="3" type="ORF">ALAG00032_LOCUS11005</name>
    <name evidence="4" type="ORF">ALAG00032_LOCUS11006</name>
    <name evidence="5" type="ORF">ALAG00032_LOCUS11007</name>
</gene>
<evidence type="ECO:0000256" key="2">
    <source>
        <dbReference type="SAM" id="Phobius"/>
    </source>
</evidence>
<protein>
    <submittedName>
        <fullName evidence="4">Uncharacterized protein</fullName>
    </submittedName>
</protein>
<sequence>MEKSENTSERALNEKFRGPSGWEGTPLDLSEREAGKTRRVLAGGLVIASLLVIAVIFFFAPSASPSFRPNIAPRCIDNSACEHLEGDCCPGPDGIRLECCKDFDNIVTPTKISKTSCDSNSACSKAGLVGACCPNNDGIELSCCTDVNNTVLPLRPASAMCANNPGCKRMGLTSGFCCPGGDTSLDCCPSLTTDSDHSMLSLYSGSRHSSFFSFNYWHHH</sequence>
<keyword evidence="2" id="KW-0812">Transmembrane</keyword>
<reference evidence="4" key="1">
    <citation type="submission" date="2021-01" db="EMBL/GenBank/DDBJ databases">
        <authorList>
            <person name="Corre E."/>
            <person name="Pelletier E."/>
            <person name="Niang G."/>
            <person name="Scheremetjew M."/>
            <person name="Finn R."/>
            <person name="Kale V."/>
            <person name="Holt S."/>
            <person name="Cochrane G."/>
            <person name="Meng A."/>
            <person name="Brown T."/>
            <person name="Cohen L."/>
        </authorList>
    </citation>
    <scope>NUCLEOTIDE SEQUENCE</scope>
    <source>
        <strain evidence="4">CCMP1510</strain>
    </source>
</reference>
<dbReference type="AlphaFoldDB" id="A0A6S8DZ96"/>
<dbReference type="EMBL" id="HBIJ01016510">
    <property type="protein sequence ID" value="CAE0370241.1"/>
    <property type="molecule type" value="Transcribed_RNA"/>
</dbReference>
<evidence type="ECO:0000256" key="1">
    <source>
        <dbReference type="SAM" id="MobiDB-lite"/>
    </source>
</evidence>
<feature type="transmembrane region" description="Helical" evidence="2">
    <location>
        <begin position="40"/>
        <end position="60"/>
    </location>
</feature>
<organism evidence="4">
    <name type="scientific">Aureoumbra lagunensis</name>
    <dbReference type="NCBI Taxonomy" id="44058"/>
    <lineage>
        <taxon>Eukaryota</taxon>
        <taxon>Sar</taxon>
        <taxon>Stramenopiles</taxon>
        <taxon>Ochrophyta</taxon>
        <taxon>Pelagophyceae</taxon>
        <taxon>Pelagomonadales</taxon>
        <taxon>Aureoumbra</taxon>
    </lineage>
</organism>
<accession>A0A6S8DZ96</accession>
<keyword evidence="2" id="KW-1133">Transmembrane helix</keyword>
<dbReference type="EMBL" id="HBIJ01016514">
    <property type="protein sequence ID" value="CAE0370243.1"/>
    <property type="molecule type" value="Transcribed_RNA"/>
</dbReference>
<feature type="region of interest" description="Disordered" evidence="1">
    <location>
        <begin position="1"/>
        <end position="29"/>
    </location>
</feature>
<feature type="compositionally biased region" description="Basic and acidic residues" evidence="1">
    <location>
        <begin position="1"/>
        <end position="17"/>
    </location>
</feature>
<proteinExistence type="predicted"/>
<evidence type="ECO:0000313" key="3">
    <source>
        <dbReference type="EMBL" id="CAE0370241.1"/>
    </source>
</evidence>
<name>A0A6S8DZ96_9STRA</name>
<dbReference type="EMBL" id="HBIJ01016513">
    <property type="protein sequence ID" value="CAE0370242.1"/>
    <property type="molecule type" value="Transcribed_RNA"/>
</dbReference>
<evidence type="ECO:0000313" key="5">
    <source>
        <dbReference type="EMBL" id="CAE0370243.1"/>
    </source>
</evidence>